<comment type="similarity">
    <text evidence="7">Belongs to the binding-protein-dependent transport system permease family.</text>
</comment>
<dbReference type="InterPro" id="IPR050366">
    <property type="entry name" value="BP-dependent_transpt_permease"/>
</dbReference>
<dbReference type="PANTHER" id="PTHR43386">
    <property type="entry name" value="OLIGOPEPTIDE TRANSPORT SYSTEM PERMEASE PROTEIN APPC"/>
    <property type="match status" value="1"/>
</dbReference>
<dbReference type="Gene3D" id="1.10.3720.10">
    <property type="entry name" value="MetI-like"/>
    <property type="match status" value="1"/>
</dbReference>
<evidence type="ECO:0000256" key="3">
    <source>
        <dbReference type="ARBA" id="ARBA00022475"/>
    </source>
</evidence>
<reference evidence="9 10" key="1">
    <citation type="submission" date="2023-07" db="EMBL/GenBank/DDBJ databases">
        <title>Sorghum-associated microbial communities from plants grown in Nebraska, USA.</title>
        <authorList>
            <person name="Schachtman D."/>
        </authorList>
    </citation>
    <scope>NUCLEOTIDE SEQUENCE [LARGE SCALE GENOMIC DNA]</scope>
    <source>
        <strain evidence="9 10">DS1307</strain>
    </source>
</reference>
<feature type="domain" description="ABC transmembrane type-1" evidence="8">
    <location>
        <begin position="92"/>
        <end position="281"/>
    </location>
</feature>
<evidence type="ECO:0000256" key="2">
    <source>
        <dbReference type="ARBA" id="ARBA00022448"/>
    </source>
</evidence>
<comment type="subcellular location">
    <subcellularLocation>
        <location evidence="1 7">Cell membrane</location>
        <topology evidence="1 7">Multi-pass membrane protein</topology>
    </subcellularLocation>
</comment>
<feature type="transmembrane region" description="Helical" evidence="7">
    <location>
        <begin position="213"/>
        <end position="238"/>
    </location>
</feature>
<dbReference type="Proteomes" id="UP001241472">
    <property type="component" value="Unassembled WGS sequence"/>
</dbReference>
<feature type="transmembrane region" description="Helical" evidence="7">
    <location>
        <begin position="258"/>
        <end position="281"/>
    </location>
</feature>
<dbReference type="PANTHER" id="PTHR43386:SF25">
    <property type="entry name" value="PEPTIDE ABC TRANSPORTER PERMEASE PROTEIN"/>
    <property type="match status" value="1"/>
</dbReference>
<feature type="transmembrane region" description="Helical" evidence="7">
    <location>
        <begin position="31"/>
        <end position="53"/>
    </location>
</feature>
<dbReference type="CDD" id="cd06261">
    <property type="entry name" value="TM_PBP2"/>
    <property type="match status" value="1"/>
</dbReference>
<keyword evidence="10" id="KW-1185">Reference proteome</keyword>
<dbReference type="EMBL" id="JAUSRF010000010">
    <property type="protein sequence ID" value="MDP9838389.1"/>
    <property type="molecule type" value="Genomic_DNA"/>
</dbReference>
<dbReference type="InterPro" id="IPR000515">
    <property type="entry name" value="MetI-like"/>
</dbReference>
<name>A0ABT9PXB3_9HYPH</name>
<comment type="caution">
    <text evidence="9">The sequence shown here is derived from an EMBL/GenBank/DDBJ whole genome shotgun (WGS) entry which is preliminary data.</text>
</comment>
<sequence>MVFPTDTENNAQRPWSKTLSRLFHWAMAHRSIVIGGGLVGLIVLAALLAPFIARFDPYEQDLLSTMMPPSWDHPFGTDDNGRDILARVLYGARISLLEVVLSVGLSILVGVPLGIFAGMSGRMVDQAIMWVMDILFAFPGIVLAILIVSVLGSSLMNLMIAIAIFSVPVYARLSRNLTLGVKSMDYVEAAVSLGISRRRIMTHYILRNSVGPIIVQSTLTAGTVILSAASLSFLGLGAQPPLPEWGAMMSDGRNYLGLNIWMSLFPGLAIMITVLGFNILGDGLRDLLDPRQ</sequence>
<dbReference type="PROSITE" id="PS50928">
    <property type="entry name" value="ABC_TM1"/>
    <property type="match status" value="1"/>
</dbReference>
<evidence type="ECO:0000256" key="1">
    <source>
        <dbReference type="ARBA" id="ARBA00004651"/>
    </source>
</evidence>
<protein>
    <submittedName>
        <fullName evidence="9">Glutathione transport system permease protein</fullName>
    </submittedName>
</protein>
<dbReference type="InterPro" id="IPR035906">
    <property type="entry name" value="MetI-like_sf"/>
</dbReference>
<keyword evidence="2 7" id="KW-0813">Transport</keyword>
<evidence type="ECO:0000256" key="5">
    <source>
        <dbReference type="ARBA" id="ARBA00022989"/>
    </source>
</evidence>
<dbReference type="RefSeq" id="WP_306836249.1">
    <property type="nucleotide sequence ID" value="NZ_JAUSRF010000010.1"/>
</dbReference>
<keyword evidence="3" id="KW-1003">Cell membrane</keyword>
<evidence type="ECO:0000259" key="8">
    <source>
        <dbReference type="PROSITE" id="PS50928"/>
    </source>
</evidence>
<dbReference type="InterPro" id="IPR025966">
    <property type="entry name" value="OppC_N"/>
</dbReference>
<evidence type="ECO:0000256" key="7">
    <source>
        <dbReference type="RuleBase" id="RU363032"/>
    </source>
</evidence>
<dbReference type="Pfam" id="PF00528">
    <property type="entry name" value="BPD_transp_1"/>
    <property type="match status" value="1"/>
</dbReference>
<accession>A0ABT9PXB3</accession>
<evidence type="ECO:0000256" key="4">
    <source>
        <dbReference type="ARBA" id="ARBA00022692"/>
    </source>
</evidence>
<dbReference type="SUPFAM" id="SSF161098">
    <property type="entry name" value="MetI-like"/>
    <property type="match status" value="1"/>
</dbReference>
<keyword evidence="6 7" id="KW-0472">Membrane</keyword>
<feature type="transmembrane region" description="Helical" evidence="7">
    <location>
        <begin position="154"/>
        <end position="173"/>
    </location>
</feature>
<keyword evidence="4 7" id="KW-0812">Transmembrane</keyword>
<evidence type="ECO:0000313" key="9">
    <source>
        <dbReference type="EMBL" id="MDP9838389.1"/>
    </source>
</evidence>
<dbReference type="Pfam" id="PF12911">
    <property type="entry name" value="OppC_N"/>
    <property type="match status" value="1"/>
</dbReference>
<feature type="transmembrane region" description="Helical" evidence="7">
    <location>
        <begin position="128"/>
        <end position="148"/>
    </location>
</feature>
<organism evidence="9 10">
    <name type="scientific">Neorhizobium huautlense</name>
    <dbReference type="NCBI Taxonomy" id="67774"/>
    <lineage>
        <taxon>Bacteria</taxon>
        <taxon>Pseudomonadati</taxon>
        <taxon>Pseudomonadota</taxon>
        <taxon>Alphaproteobacteria</taxon>
        <taxon>Hyphomicrobiales</taxon>
        <taxon>Rhizobiaceae</taxon>
        <taxon>Rhizobium/Agrobacterium group</taxon>
        <taxon>Neorhizobium</taxon>
    </lineage>
</organism>
<evidence type="ECO:0000313" key="10">
    <source>
        <dbReference type="Proteomes" id="UP001241472"/>
    </source>
</evidence>
<proteinExistence type="inferred from homology"/>
<feature type="transmembrane region" description="Helical" evidence="7">
    <location>
        <begin position="94"/>
        <end position="116"/>
    </location>
</feature>
<gene>
    <name evidence="9" type="ORF">J2T09_003157</name>
</gene>
<evidence type="ECO:0000256" key="6">
    <source>
        <dbReference type="ARBA" id="ARBA00023136"/>
    </source>
</evidence>
<keyword evidence="5 7" id="KW-1133">Transmembrane helix</keyword>